<evidence type="ECO:0008006" key="3">
    <source>
        <dbReference type="Google" id="ProtNLM"/>
    </source>
</evidence>
<reference evidence="1" key="1">
    <citation type="journal article" date="2020" name="Stud. Mycol.">
        <title>101 Dothideomycetes genomes: a test case for predicting lifestyles and emergence of pathogens.</title>
        <authorList>
            <person name="Haridas S."/>
            <person name="Albert R."/>
            <person name="Binder M."/>
            <person name="Bloem J."/>
            <person name="Labutti K."/>
            <person name="Salamov A."/>
            <person name="Andreopoulos B."/>
            <person name="Baker S."/>
            <person name="Barry K."/>
            <person name="Bills G."/>
            <person name="Bluhm B."/>
            <person name="Cannon C."/>
            <person name="Castanera R."/>
            <person name="Culley D."/>
            <person name="Daum C."/>
            <person name="Ezra D."/>
            <person name="Gonzalez J."/>
            <person name="Henrissat B."/>
            <person name="Kuo A."/>
            <person name="Liang C."/>
            <person name="Lipzen A."/>
            <person name="Lutzoni F."/>
            <person name="Magnuson J."/>
            <person name="Mondo S."/>
            <person name="Nolan M."/>
            <person name="Ohm R."/>
            <person name="Pangilinan J."/>
            <person name="Park H.-J."/>
            <person name="Ramirez L."/>
            <person name="Alfaro M."/>
            <person name="Sun H."/>
            <person name="Tritt A."/>
            <person name="Yoshinaga Y."/>
            <person name="Zwiers L.-H."/>
            <person name="Turgeon B."/>
            <person name="Goodwin S."/>
            <person name="Spatafora J."/>
            <person name="Crous P."/>
            <person name="Grigoriev I."/>
        </authorList>
    </citation>
    <scope>NUCLEOTIDE SEQUENCE</scope>
    <source>
        <strain evidence="1">CBS 113818</strain>
    </source>
</reference>
<dbReference type="SUPFAM" id="SSF52047">
    <property type="entry name" value="RNI-like"/>
    <property type="match status" value="1"/>
</dbReference>
<dbReference type="AlphaFoldDB" id="A0A6A6ZX32"/>
<dbReference type="Proteomes" id="UP000799424">
    <property type="component" value="Unassembled WGS sequence"/>
</dbReference>
<dbReference type="EMBL" id="MU006229">
    <property type="protein sequence ID" value="KAF2824895.1"/>
    <property type="molecule type" value="Genomic_DNA"/>
</dbReference>
<evidence type="ECO:0000313" key="2">
    <source>
        <dbReference type="Proteomes" id="UP000799424"/>
    </source>
</evidence>
<dbReference type="OrthoDB" id="5279008at2759"/>
<keyword evidence="2" id="KW-1185">Reference proteome</keyword>
<gene>
    <name evidence="1" type="ORF">CC86DRAFT_48362</name>
</gene>
<evidence type="ECO:0000313" key="1">
    <source>
        <dbReference type="EMBL" id="KAF2824895.1"/>
    </source>
</evidence>
<accession>A0A6A6ZX32</accession>
<organism evidence="1 2">
    <name type="scientific">Ophiobolus disseminans</name>
    <dbReference type="NCBI Taxonomy" id="1469910"/>
    <lineage>
        <taxon>Eukaryota</taxon>
        <taxon>Fungi</taxon>
        <taxon>Dikarya</taxon>
        <taxon>Ascomycota</taxon>
        <taxon>Pezizomycotina</taxon>
        <taxon>Dothideomycetes</taxon>
        <taxon>Pleosporomycetidae</taxon>
        <taxon>Pleosporales</taxon>
        <taxon>Pleosporineae</taxon>
        <taxon>Phaeosphaeriaceae</taxon>
        <taxon>Ophiobolus</taxon>
    </lineage>
</organism>
<sequence>MTSPVECLPVEVFDIIASGLDTPAYQQLRLTSRQLHLLTLSTFAKRCFSELTTTLGSPSLDRLVRVSKHGYFCKAVTFLDIKLLNHRDYMLLTNIHKVGIYPPPKRFSSVPGVKQEHISSEATLYDDVLGPQYPQCITARLTRALEGFPNLKRIRFRARYNDPNVWRSIAMPEGDQVFRTKCFQAVFDAILKSEIQLEDFSTAKQKRSTILSKSASLAYPALQFPFSTMPSLQHCFARLQSLKLAIVAAHNGDSRIPGWENGLSQFLACAPDLRSLTLSLDRTRHVSHYSAAIIRSLALSCRLEALESFHLLNCSLHESDLIKYLITHAKSLTCISLSTMQLLTWNWETFWTSLQGLGALRRVHVACLEGVRGLVTFRCGNSLKSKLVLDPQKAESSMGEMLEDLAAAVRGEGSWVPDAFGGSL</sequence>
<name>A0A6A6ZX32_9PLEO</name>
<protein>
    <recommendedName>
        <fullName evidence="3">F-box domain-containing protein</fullName>
    </recommendedName>
</protein>
<proteinExistence type="predicted"/>